<proteinExistence type="predicted"/>
<dbReference type="SUPFAM" id="SSF52833">
    <property type="entry name" value="Thioredoxin-like"/>
    <property type="match status" value="1"/>
</dbReference>
<dbReference type="CDD" id="cd02976">
    <property type="entry name" value="NrdH"/>
    <property type="match status" value="1"/>
</dbReference>
<dbReference type="InterPro" id="IPR002109">
    <property type="entry name" value="Glutaredoxin"/>
</dbReference>
<organism evidence="2 3">
    <name type="scientific">Desulfosarcina ovata subsp. sediminis</name>
    <dbReference type="NCBI Taxonomy" id="885957"/>
    <lineage>
        <taxon>Bacteria</taxon>
        <taxon>Pseudomonadati</taxon>
        <taxon>Thermodesulfobacteriota</taxon>
        <taxon>Desulfobacteria</taxon>
        <taxon>Desulfobacterales</taxon>
        <taxon>Desulfosarcinaceae</taxon>
        <taxon>Desulfosarcina</taxon>
    </lineage>
</organism>
<dbReference type="Gene3D" id="3.40.30.10">
    <property type="entry name" value="Glutaredoxin"/>
    <property type="match status" value="1"/>
</dbReference>
<evidence type="ECO:0000313" key="3">
    <source>
        <dbReference type="Proteomes" id="UP000425960"/>
    </source>
</evidence>
<gene>
    <name evidence="2" type="ORF">DSCO28_62920</name>
</gene>
<sequence length="94" mass="10628">MLYCPEADATPITLYGLQTCGHCKSVRKLLRERRVPFRTIFVDMLIGESRNDTLRQLKRINPTLSFPMLIVGNQIIVGFKPADIENALAALPKQ</sequence>
<protein>
    <recommendedName>
        <fullName evidence="1">GST N-terminal domain-containing protein</fullName>
    </recommendedName>
</protein>
<dbReference type="Proteomes" id="UP000425960">
    <property type="component" value="Chromosome"/>
</dbReference>
<dbReference type="PROSITE" id="PS51354">
    <property type="entry name" value="GLUTAREDOXIN_2"/>
    <property type="match status" value="1"/>
</dbReference>
<evidence type="ECO:0000259" key="1">
    <source>
        <dbReference type="PROSITE" id="PS50404"/>
    </source>
</evidence>
<name>A0A5K7ZZY5_9BACT</name>
<accession>A0A5K7ZZY5</accession>
<dbReference type="InterPro" id="IPR004045">
    <property type="entry name" value="Glutathione_S-Trfase_N"/>
</dbReference>
<dbReference type="PROSITE" id="PS50404">
    <property type="entry name" value="GST_NTER"/>
    <property type="match status" value="1"/>
</dbReference>
<dbReference type="Pfam" id="PF00462">
    <property type="entry name" value="Glutaredoxin"/>
    <property type="match status" value="1"/>
</dbReference>
<dbReference type="EMBL" id="AP021876">
    <property type="protein sequence ID" value="BBO85726.1"/>
    <property type="molecule type" value="Genomic_DNA"/>
</dbReference>
<reference evidence="2 3" key="1">
    <citation type="submission" date="2019-11" db="EMBL/GenBank/DDBJ databases">
        <title>Comparative genomics of hydrocarbon-degrading Desulfosarcina strains.</title>
        <authorList>
            <person name="Watanabe M."/>
            <person name="Kojima H."/>
            <person name="Fukui M."/>
        </authorList>
    </citation>
    <scope>NUCLEOTIDE SEQUENCE [LARGE SCALE GENOMIC DNA]</scope>
    <source>
        <strain evidence="2 3">28bB2T</strain>
    </source>
</reference>
<evidence type="ECO:0000313" key="2">
    <source>
        <dbReference type="EMBL" id="BBO85726.1"/>
    </source>
</evidence>
<dbReference type="RefSeq" id="WP_155325236.1">
    <property type="nucleotide sequence ID" value="NZ_AP021876.1"/>
</dbReference>
<feature type="domain" description="GST N-terminal" evidence="1">
    <location>
        <begin position="10"/>
        <end position="94"/>
    </location>
</feature>
<dbReference type="AlphaFoldDB" id="A0A5K7ZZY5"/>
<dbReference type="KEGG" id="dov:DSCO28_62920"/>
<dbReference type="InterPro" id="IPR036249">
    <property type="entry name" value="Thioredoxin-like_sf"/>
</dbReference>